<dbReference type="EMBL" id="FLUQ01000006">
    <property type="protein sequence ID" value="SBW10644.1"/>
    <property type="molecule type" value="Genomic_DNA"/>
</dbReference>
<organism evidence="1">
    <name type="scientific">uncultured delta proteobacterium</name>
    <dbReference type="NCBI Taxonomy" id="34034"/>
    <lineage>
        <taxon>Bacteria</taxon>
        <taxon>Deltaproteobacteria</taxon>
        <taxon>environmental samples</taxon>
    </lineage>
</organism>
<gene>
    <name evidence="1" type="ORF">KL86DPRO_60238</name>
</gene>
<reference evidence="1" key="1">
    <citation type="submission" date="2016-04" db="EMBL/GenBank/DDBJ databases">
        <authorList>
            <person name="Evans L.H."/>
            <person name="Alamgir A."/>
            <person name="Owens N."/>
            <person name="Weber N.D."/>
            <person name="Virtaneva K."/>
            <person name="Barbian K."/>
            <person name="Babar A."/>
            <person name="Rosenke K."/>
        </authorList>
    </citation>
    <scope>NUCLEOTIDE SEQUENCE</scope>
    <source>
        <strain evidence="1">86</strain>
    </source>
</reference>
<accession>A0A212KFY4</accession>
<sequence>MHGLVDHEDVDFPGLGFLDGDGVTNSFSGEVLNSELEKVSGADSIVDTKGEKQEVSRLGGQKLFYAGDVVEVSDGFNGDFATLDRVIAIFHKCSLNVKYLPVIIILLNIGRELKNDYS</sequence>
<dbReference type="AlphaFoldDB" id="A0A212KFY4"/>
<evidence type="ECO:0000313" key="1">
    <source>
        <dbReference type="EMBL" id="SBW10644.1"/>
    </source>
</evidence>
<proteinExistence type="predicted"/>
<name>A0A212KFY4_9DELT</name>
<protein>
    <submittedName>
        <fullName evidence="1">Uncharacterized protein</fullName>
    </submittedName>
</protein>